<evidence type="ECO:0000313" key="2">
    <source>
        <dbReference type="EMBL" id="SCG66312.1"/>
    </source>
</evidence>
<sequence>MVGRLRAGLVALGVVAAVLLSAPGVALAQDDKPTPPNPGDCAVENTDDKGNVTITYVPEGSTFGLFHCRDGEWRFGWFPFDSEADAVADVISVDAAGVATVDEAVIDGRAGDLRTGEVKYILEAAGMSEPVAPDQAAVSVDGKPLYVTEDLTDETTIADLADKAGTETPTVEFTSRKSSVTITFRCKLWPPSCTITIRW</sequence>
<dbReference type="RefSeq" id="WP_139131578.1">
    <property type="nucleotide sequence ID" value="NZ_FMDN01000023.1"/>
</dbReference>
<dbReference type="Proteomes" id="UP000199408">
    <property type="component" value="Unassembled WGS sequence"/>
</dbReference>
<proteinExistence type="predicted"/>
<keyword evidence="1" id="KW-0732">Signal</keyword>
<accession>A0A1C5J6X0</accession>
<dbReference type="AlphaFoldDB" id="A0A1C5J6X0"/>
<reference evidence="3" key="1">
    <citation type="submission" date="2016-06" db="EMBL/GenBank/DDBJ databases">
        <authorList>
            <person name="Varghese N."/>
        </authorList>
    </citation>
    <scope>NUCLEOTIDE SEQUENCE [LARGE SCALE GENOMIC DNA]</scope>
    <source>
        <strain evidence="3">DSM 43171</strain>
    </source>
</reference>
<protein>
    <submittedName>
        <fullName evidence="2">Uncharacterized protein</fullName>
    </submittedName>
</protein>
<feature type="chain" id="PRO_5008719382" evidence="1">
    <location>
        <begin position="29"/>
        <end position="199"/>
    </location>
</feature>
<name>A0A1C5J6X0_9ACTN</name>
<gene>
    <name evidence="2" type="ORF">GA0070560_12327</name>
</gene>
<evidence type="ECO:0000256" key="1">
    <source>
        <dbReference type="SAM" id="SignalP"/>
    </source>
</evidence>
<dbReference type="OrthoDB" id="3351843at2"/>
<feature type="signal peptide" evidence="1">
    <location>
        <begin position="1"/>
        <end position="28"/>
    </location>
</feature>
<organism evidence="2 3">
    <name type="scientific">Micromonospora halophytica</name>
    <dbReference type="NCBI Taxonomy" id="47864"/>
    <lineage>
        <taxon>Bacteria</taxon>
        <taxon>Bacillati</taxon>
        <taxon>Actinomycetota</taxon>
        <taxon>Actinomycetes</taxon>
        <taxon>Micromonosporales</taxon>
        <taxon>Micromonosporaceae</taxon>
        <taxon>Micromonospora</taxon>
    </lineage>
</organism>
<keyword evidence="3" id="KW-1185">Reference proteome</keyword>
<dbReference type="EMBL" id="FMDN01000023">
    <property type="protein sequence ID" value="SCG66312.1"/>
    <property type="molecule type" value="Genomic_DNA"/>
</dbReference>
<evidence type="ECO:0000313" key="3">
    <source>
        <dbReference type="Proteomes" id="UP000199408"/>
    </source>
</evidence>